<gene>
    <name evidence="1" type="ORF">ABID13_004391</name>
</gene>
<accession>A0ABV2G379</accession>
<keyword evidence="2" id="KW-1185">Reference proteome</keyword>
<organism evidence="1 2">
    <name type="scientific">Enterocloster citroniae</name>
    <dbReference type="NCBI Taxonomy" id="358743"/>
    <lineage>
        <taxon>Bacteria</taxon>
        <taxon>Bacillati</taxon>
        <taxon>Bacillota</taxon>
        <taxon>Clostridia</taxon>
        <taxon>Lachnospirales</taxon>
        <taxon>Lachnospiraceae</taxon>
        <taxon>Enterocloster</taxon>
    </lineage>
</organism>
<name>A0ABV2G379_9FIRM</name>
<evidence type="ECO:0000313" key="2">
    <source>
        <dbReference type="Proteomes" id="UP001549200"/>
    </source>
</evidence>
<protein>
    <submittedName>
        <fullName evidence="1">Uncharacterized protein</fullName>
    </submittedName>
</protein>
<comment type="caution">
    <text evidence="1">The sequence shown here is derived from an EMBL/GenBank/DDBJ whole genome shotgun (WGS) entry which is preliminary data.</text>
</comment>
<feature type="non-terminal residue" evidence="1">
    <location>
        <position position="41"/>
    </location>
</feature>
<evidence type="ECO:0000313" key="1">
    <source>
        <dbReference type="EMBL" id="MET3572734.1"/>
    </source>
</evidence>
<reference evidence="1 2" key="1">
    <citation type="submission" date="2024-06" db="EMBL/GenBank/DDBJ databases">
        <title>Genomic Encyclopedia of Type Strains, Phase IV (KMG-IV): sequencing the most valuable type-strain genomes for metagenomic binning, comparative biology and taxonomic classification.</title>
        <authorList>
            <person name="Goeker M."/>
        </authorList>
    </citation>
    <scope>NUCLEOTIDE SEQUENCE [LARGE SCALE GENOMIC DNA]</scope>
    <source>
        <strain evidence="1 2">DSM 19261</strain>
    </source>
</reference>
<dbReference type="EMBL" id="JBEPLZ010000022">
    <property type="protein sequence ID" value="MET3572734.1"/>
    <property type="molecule type" value="Genomic_DNA"/>
</dbReference>
<proteinExistence type="predicted"/>
<sequence>MRAKTFAEHRIRQYLEAVYPGLDACVNFTGLHEAIVTDVSG</sequence>
<dbReference type="Proteomes" id="UP001549200">
    <property type="component" value="Unassembled WGS sequence"/>
</dbReference>